<evidence type="ECO:0000313" key="2">
    <source>
        <dbReference type="Proteomes" id="UP000620266"/>
    </source>
</evidence>
<comment type="caution">
    <text evidence="1">The sequence shown here is derived from an EMBL/GenBank/DDBJ whole genome shotgun (WGS) entry which is preliminary data.</text>
</comment>
<reference evidence="1" key="1">
    <citation type="journal article" date="2014" name="Int. J. Syst. Evol. Microbiol.">
        <title>Complete genome sequence of Corynebacterium casei LMG S-19264T (=DSM 44701T), isolated from a smear-ripened cheese.</title>
        <authorList>
            <consortium name="US DOE Joint Genome Institute (JGI-PGF)"/>
            <person name="Walter F."/>
            <person name="Albersmeier A."/>
            <person name="Kalinowski J."/>
            <person name="Ruckert C."/>
        </authorList>
    </citation>
    <scope>NUCLEOTIDE SEQUENCE</scope>
    <source>
        <strain evidence="1">CCM 7086</strain>
    </source>
</reference>
<organism evidence="1 2">
    <name type="scientific">Oxalicibacterium flavum</name>
    <dbReference type="NCBI Taxonomy" id="179467"/>
    <lineage>
        <taxon>Bacteria</taxon>
        <taxon>Pseudomonadati</taxon>
        <taxon>Pseudomonadota</taxon>
        <taxon>Betaproteobacteria</taxon>
        <taxon>Burkholderiales</taxon>
        <taxon>Oxalobacteraceae</taxon>
        <taxon>Oxalicibacterium</taxon>
    </lineage>
</organism>
<gene>
    <name evidence="1" type="ORF">GCM10007205_12080</name>
</gene>
<proteinExistence type="predicted"/>
<dbReference type="AlphaFoldDB" id="A0A8J2UL20"/>
<reference evidence="1" key="2">
    <citation type="submission" date="2020-09" db="EMBL/GenBank/DDBJ databases">
        <authorList>
            <person name="Sun Q."/>
            <person name="Sedlacek I."/>
        </authorList>
    </citation>
    <scope>NUCLEOTIDE SEQUENCE</scope>
    <source>
        <strain evidence="1">CCM 7086</strain>
    </source>
</reference>
<sequence length="73" mass="7734">MKAMRSAYLAGAAVLLLCMFAVAVIVAWSPVVPEAVAVDVAHQAQRADFGIYIALHESWHAGTAPGHDMVCAR</sequence>
<protein>
    <submittedName>
        <fullName evidence="1">Uncharacterized protein</fullName>
    </submittedName>
</protein>
<accession>A0A8J2UL20</accession>
<evidence type="ECO:0000313" key="1">
    <source>
        <dbReference type="EMBL" id="GGC04437.1"/>
    </source>
</evidence>
<dbReference type="Proteomes" id="UP000620266">
    <property type="component" value="Unassembled WGS sequence"/>
</dbReference>
<dbReference type="EMBL" id="BMCG01000002">
    <property type="protein sequence ID" value="GGC04437.1"/>
    <property type="molecule type" value="Genomic_DNA"/>
</dbReference>
<name>A0A8J2UL20_9BURK</name>
<keyword evidence="2" id="KW-1185">Reference proteome</keyword>